<keyword evidence="2" id="KW-1185">Reference proteome</keyword>
<reference evidence="1" key="1">
    <citation type="submission" date="2022-07" db="EMBL/GenBank/DDBJ databases">
        <title>Phylogenomic reconstructions and comparative analyses of Kickxellomycotina fungi.</title>
        <authorList>
            <person name="Reynolds N.K."/>
            <person name="Stajich J.E."/>
            <person name="Barry K."/>
            <person name="Grigoriev I.V."/>
            <person name="Crous P."/>
            <person name="Smith M.E."/>
        </authorList>
    </citation>
    <scope>NUCLEOTIDE SEQUENCE</scope>
    <source>
        <strain evidence="1">CBS 109366</strain>
    </source>
</reference>
<feature type="non-terminal residue" evidence="1">
    <location>
        <position position="1"/>
    </location>
</feature>
<organism evidence="1 2">
    <name type="scientific">Coemansia nantahalensis</name>
    <dbReference type="NCBI Taxonomy" id="2789366"/>
    <lineage>
        <taxon>Eukaryota</taxon>
        <taxon>Fungi</taxon>
        <taxon>Fungi incertae sedis</taxon>
        <taxon>Zoopagomycota</taxon>
        <taxon>Kickxellomycotina</taxon>
        <taxon>Kickxellomycetes</taxon>
        <taxon>Kickxellales</taxon>
        <taxon>Kickxellaceae</taxon>
        <taxon>Coemansia</taxon>
    </lineage>
</organism>
<dbReference type="Proteomes" id="UP001140234">
    <property type="component" value="Unassembled WGS sequence"/>
</dbReference>
<sequence>LRMAQCMYSLGRRADAEKTLDAVLPALHTLAQSPQPSYADDRDGHSGDWLSADMLLYRLCVLLGKVYVDSGRPTEAVDTYSRGLQAVKRMKEDVAATFDSDHPLDYTTYDNMNLKEALLTTGLGQAFYLAKNYRAADTMFRATINSVKRHKAHVESAPRVIANVLEYKDEWVCMDAQAMLFLAKIQLDAGHSSAALPWIVAGRKLTTTKWTYDEEKCIRCESGLIAQLGRIAELQGRYQRALQRYREAYEHTRLALLRDDDNLAADIARLEAAEAKAAGTAAAEHPAAA</sequence>
<protein>
    <submittedName>
        <fullName evidence="1">Uncharacterized protein</fullName>
    </submittedName>
</protein>
<proteinExistence type="predicted"/>
<comment type="caution">
    <text evidence="1">The sequence shown here is derived from an EMBL/GenBank/DDBJ whole genome shotgun (WGS) entry which is preliminary data.</text>
</comment>
<evidence type="ECO:0000313" key="2">
    <source>
        <dbReference type="Proteomes" id="UP001140234"/>
    </source>
</evidence>
<name>A0ACC1JNU0_9FUNG</name>
<accession>A0ACC1JNU0</accession>
<dbReference type="EMBL" id="JANBUJ010002465">
    <property type="protein sequence ID" value="KAJ2764142.1"/>
    <property type="molecule type" value="Genomic_DNA"/>
</dbReference>
<gene>
    <name evidence="1" type="ORF">IWQ57_005282</name>
</gene>
<evidence type="ECO:0000313" key="1">
    <source>
        <dbReference type="EMBL" id="KAJ2764142.1"/>
    </source>
</evidence>